<dbReference type="STRING" id="282676.B6F84_11100"/>
<gene>
    <name evidence="2" type="ORF">B6F84_11100</name>
</gene>
<evidence type="ECO:0000313" key="2">
    <source>
        <dbReference type="EMBL" id="ARM76511.1"/>
    </source>
</evidence>
<accession>A0A1W6K1T1</accession>
<dbReference type="Proteomes" id="UP000193404">
    <property type="component" value="Chromosome"/>
</dbReference>
<sequence length="97" mass="11459">MMLIIVIIFLIYGLLSPIYSYFIKPNLSNEKGFLVSWSLAPFLVSYVYSIQLYLTVILLLANILILYLILKNRTRYLWNGLLFLILSFIIELFYKIL</sequence>
<reference evidence="2 3" key="1">
    <citation type="submission" date="2017-03" db="EMBL/GenBank/DDBJ databases">
        <title>Sulfur activation and transportation mechanism of thermophilic Archaea Acidianus manzaensis YN-25.</title>
        <authorList>
            <person name="Ma Y."/>
            <person name="Yang Y."/>
            <person name="Xia J."/>
        </authorList>
    </citation>
    <scope>NUCLEOTIDE SEQUENCE [LARGE SCALE GENOMIC DNA]</scope>
    <source>
        <strain evidence="2 3">YN-25</strain>
    </source>
</reference>
<keyword evidence="3" id="KW-1185">Reference proteome</keyword>
<feature type="transmembrane region" description="Helical" evidence="1">
    <location>
        <begin position="76"/>
        <end position="94"/>
    </location>
</feature>
<keyword evidence="1" id="KW-0812">Transmembrane</keyword>
<evidence type="ECO:0000256" key="1">
    <source>
        <dbReference type="SAM" id="Phobius"/>
    </source>
</evidence>
<name>A0A1W6K1T1_9CREN</name>
<dbReference type="KEGG" id="aman:B6F84_11100"/>
<evidence type="ECO:0000313" key="3">
    <source>
        <dbReference type="Proteomes" id="UP000193404"/>
    </source>
</evidence>
<keyword evidence="1" id="KW-1133">Transmembrane helix</keyword>
<feature type="transmembrane region" description="Helical" evidence="1">
    <location>
        <begin position="44"/>
        <end position="69"/>
    </location>
</feature>
<keyword evidence="1" id="KW-0472">Membrane</keyword>
<proteinExistence type="predicted"/>
<dbReference type="EMBL" id="CP020477">
    <property type="protein sequence ID" value="ARM76511.1"/>
    <property type="molecule type" value="Genomic_DNA"/>
</dbReference>
<protein>
    <submittedName>
        <fullName evidence="2">Uncharacterized protein</fullName>
    </submittedName>
</protein>
<dbReference type="AlphaFoldDB" id="A0A1W6K1T1"/>
<organism evidence="2 3">
    <name type="scientific">Acidianus manzaensis</name>
    <dbReference type="NCBI Taxonomy" id="282676"/>
    <lineage>
        <taxon>Archaea</taxon>
        <taxon>Thermoproteota</taxon>
        <taxon>Thermoprotei</taxon>
        <taxon>Sulfolobales</taxon>
        <taxon>Sulfolobaceae</taxon>
        <taxon>Acidianus</taxon>
    </lineage>
</organism>